<sequence length="404" mass="42699">MRLTPKFLGIGFVLSAAVATVAFAQRDAVFDDPATTREALNRALSEADEAEKRGKRLEAEARAATEAAQKTATEAAALAARIQQAEAGIAAAEARIALIGDQQNTLNRRLAARRGPLVRLTGALQKLARRPLALSVLKPGSLRETVYLRAMLESTIPEVRKRTAALRGEIEKGLALENEAQQALAALRDSEEQLGERRTSLAALETRQRLASRQASGDADREVERALALAEEARDLDSLVDQLDAAGSLRKELAALPGPTMRPSSPQTSLASGTPSPIPTTTAPSSGFRLPVSGRTIAGFGEASDGGVRNSGISLSPRAGAQIVAPAEGRVAFAGPYRGYDRIVIIEHEGGWTSLVTGLARTDISVGQELVSGSPLGVAGGERPVVTFELRRDGTPVNPLRYLQ</sequence>
<dbReference type="InterPro" id="IPR016047">
    <property type="entry name" value="M23ase_b-sheet_dom"/>
</dbReference>
<dbReference type="InterPro" id="IPR011055">
    <property type="entry name" value="Dup_hybrid_motif"/>
</dbReference>
<keyword evidence="12" id="KW-1185">Reference proteome</keyword>
<dbReference type="Proteomes" id="UP000460290">
    <property type="component" value="Unassembled WGS sequence"/>
</dbReference>
<dbReference type="InterPro" id="IPR050570">
    <property type="entry name" value="Cell_wall_metabolism_enzyme"/>
</dbReference>
<dbReference type="CDD" id="cd12797">
    <property type="entry name" value="M23_peptidase"/>
    <property type="match status" value="1"/>
</dbReference>
<accession>A0A844Z413</accession>
<evidence type="ECO:0000256" key="4">
    <source>
        <dbReference type="ARBA" id="ARBA00022801"/>
    </source>
</evidence>
<feature type="signal peptide" evidence="9">
    <location>
        <begin position="1"/>
        <end position="24"/>
    </location>
</feature>
<proteinExistence type="predicted"/>
<comment type="caution">
    <text evidence="11">The sequence shown here is derived from an EMBL/GenBank/DDBJ whole genome shotgun (WGS) entry which is preliminary data.</text>
</comment>
<feature type="coiled-coil region" evidence="7">
    <location>
        <begin position="40"/>
        <end position="95"/>
    </location>
</feature>
<dbReference type="AlphaFoldDB" id="A0A844Z413"/>
<dbReference type="EMBL" id="WTYZ01000001">
    <property type="protein sequence ID" value="MXO82082.1"/>
    <property type="molecule type" value="Genomic_DNA"/>
</dbReference>
<dbReference type="Gene3D" id="2.70.70.10">
    <property type="entry name" value="Glucose Permease (Domain IIA)"/>
    <property type="match status" value="1"/>
</dbReference>
<gene>
    <name evidence="11" type="ORF">GRI35_01680</name>
</gene>
<feature type="compositionally biased region" description="Low complexity" evidence="8">
    <location>
        <begin position="271"/>
        <end position="287"/>
    </location>
</feature>
<protein>
    <submittedName>
        <fullName evidence="11">Peptidoglycan DD-metalloendopeptidase family protein</fullName>
    </submittedName>
</protein>
<dbReference type="SUPFAM" id="SSF51261">
    <property type="entry name" value="Duplicated hybrid motif"/>
    <property type="match status" value="1"/>
</dbReference>
<dbReference type="GO" id="GO:0006508">
    <property type="term" value="P:proteolysis"/>
    <property type="evidence" value="ECO:0007669"/>
    <property type="project" value="UniProtKB-KW"/>
</dbReference>
<evidence type="ECO:0000259" key="10">
    <source>
        <dbReference type="Pfam" id="PF01551"/>
    </source>
</evidence>
<dbReference type="RefSeq" id="WP_160612416.1">
    <property type="nucleotide sequence ID" value="NZ_JAUFQM010000001.1"/>
</dbReference>
<evidence type="ECO:0000313" key="12">
    <source>
        <dbReference type="Proteomes" id="UP000460290"/>
    </source>
</evidence>
<evidence type="ECO:0000256" key="2">
    <source>
        <dbReference type="ARBA" id="ARBA00022670"/>
    </source>
</evidence>
<name>A0A844Z413_9SPHN</name>
<keyword evidence="5" id="KW-0862">Zinc</keyword>
<keyword evidence="3" id="KW-0479">Metal-binding</keyword>
<evidence type="ECO:0000256" key="8">
    <source>
        <dbReference type="SAM" id="MobiDB-lite"/>
    </source>
</evidence>
<dbReference type="GO" id="GO:0004222">
    <property type="term" value="F:metalloendopeptidase activity"/>
    <property type="evidence" value="ECO:0007669"/>
    <property type="project" value="TreeGrafter"/>
</dbReference>
<dbReference type="PANTHER" id="PTHR21666:SF288">
    <property type="entry name" value="CELL DIVISION PROTEIN YTFB"/>
    <property type="match status" value="1"/>
</dbReference>
<feature type="region of interest" description="Disordered" evidence="8">
    <location>
        <begin position="254"/>
        <end position="290"/>
    </location>
</feature>
<evidence type="ECO:0000313" key="11">
    <source>
        <dbReference type="EMBL" id="MXO82082.1"/>
    </source>
</evidence>
<evidence type="ECO:0000256" key="5">
    <source>
        <dbReference type="ARBA" id="ARBA00022833"/>
    </source>
</evidence>
<comment type="cofactor">
    <cofactor evidence="1">
        <name>Zn(2+)</name>
        <dbReference type="ChEBI" id="CHEBI:29105"/>
    </cofactor>
</comment>
<keyword evidence="6" id="KW-0482">Metalloprotease</keyword>
<dbReference type="OrthoDB" id="9809144at2"/>
<keyword evidence="4" id="KW-0378">Hydrolase</keyword>
<feature type="domain" description="M23ase beta-sheet core" evidence="10">
    <location>
        <begin position="310"/>
        <end position="399"/>
    </location>
</feature>
<keyword evidence="9" id="KW-0732">Signal</keyword>
<organism evidence="11 12">
    <name type="scientific">Pontixanthobacter aestiaquae</name>
    <dbReference type="NCBI Taxonomy" id="1509367"/>
    <lineage>
        <taxon>Bacteria</taxon>
        <taxon>Pseudomonadati</taxon>
        <taxon>Pseudomonadota</taxon>
        <taxon>Alphaproteobacteria</taxon>
        <taxon>Sphingomonadales</taxon>
        <taxon>Erythrobacteraceae</taxon>
        <taxon>Pontixanthobacter</taxon>
    </lineage>
</organism>
<keyword evidence="7" id="KW-0175">Coiled coil</keyword>
<feature type="chain" id="PRO_5032384494" evidence="9">
    <location>
        <begin position="25"/>
        <end position="404"/>
    </location>
</feature>
<keyword evidence="2" id="KW-0645">Protease</keyword>
<reference evidence="11 12" key="1">
    <citation type="submission" date="2019-12" db="EMBL/GenBank/DDBJ databases">
        <title>Genomic-based taxomic classification of the family Erythrobacteraceae.</title>
        <authorList>
            <person name="Xu L."/>
        </authorList>
    </citation>
    <scope>NUCLEOTIDE SEQUENCE [LARGE SCALE GENOMIC DNA]</scope>
    <source>
        <strain evidence="11 12">KCTC 42006</strain>
    </source>
</reference>
<dbReference type="GO" id="GO:0046872">
    <property type="term" value="F:metal ion binding"/>
    <property type="evidence" value="ECO:0007669"/>
    <property type="project" value="UniProtKB-KW"/>
</dbReference>
<dbReference type="PANTHER" id="PTHR21666">
    <property type="entry name" value="PEPTIDASE-RELATED"/>
    <property type="match status" value="1"/>
</dbReference>
<dbReference type="Pfam" id="PF01551">
    <property type="entry name" value="Peptidase_M23"/>
    <property type="match status" value="1"/>
</dbReference>
<evidence type="ECO:0000256" key="7">
    <source>
        <dbReference type="SAM" id="Coils"/>
    </source>
</evidence>
<evidence type="ECO:0000256" key="3">
    <source>
        <dbReference type="ARBA" id="ARBA00022723"/>
    </source>
</evidence>
<evidence type="ECO:0000256" key="9">
    <source>
        <dbReference type="SAM" id="SignalP"/>
    </source>
</evidence>
<evidence type="ECO:0000256" key="6">
    <source>
        <dbReference type="ARBA" id="ARBA00023049"/>
    </source>
</evidence>
<evidence type="ECO:0000256" key="1">
    <source>
        <dbReference type="ARBA" id="ARBA00001947"/>
    </source>
</evidence>